<dbReference type="AlphaFoldDB" id="A0A518AS61"/>
<organism evidence="4 5">
    <name type="scientific">Aeoliella mucimassa</name>
    <dbReference type="NCBI Taxonomy" id="2527972"/>
    <lineage>
        <taxon>Bacteria</taxon>
        <taxon>Pseudomonadati</taxon>
        <taxon>Planctomycetota</taxon>
        <taxon>Planctomycetia</taxon>
        <taxon>Pirellulales</taxon>
        <taxon>Lacipirellulaceae</taxon>
        <taxon>Aeoliella</taxon>
    </lineage>
</organism>
<dbReference type="PANTHER" id="PTHR30093">
    <property type="entry name" value="GENERAL SECRETION PATHWAY PROTEIN G"/>
    <property type="match status" value="1"/>
</dbReference>
<dbReference type="RefSeq" id="WP_145248805.1">
    <property type="nucleotide sequence ID" value="NZ_CP036278.1"/>
</dbReference>
<dbReference type="Proteomes" id="UP000315750">
    <property type="component" value="Chromosome"/>
</dbReference>
<dbReference type="InterPro" id="IPR027558">
    <property type="entry name" value="Pre_pil_HX9DG_C"/>
</dbReference>
<protein>
    <submittedName>
        <fullName evidence="4">Putative major pilin subunit</fullName>
    </submittedName>
</protein>
<dbReference type="InterPro" id="IPR045584">
    <property type="entry name" value="Pilin-like"/>
</dbReference>
<feature type="compositionally biased region" description="Polar residues" evidence="1">
    <location>
        <begin position="184"/>
        <end position="196"/>
    </location>
</feature>
<feature type="transmembrane region" description="Helical" evidence="2">
    <location>
        <begin position="12"/>
        <end position="35"/>
    </location>
</feature>
<keyword evidence="2" id="KW-0812">Transmembrane</keyword>
<dbReference type="InterPro" id="IPR012902">
    <property type="entry name" value="N_methyl_site"/>
</dbReference>
<keyword evidence="2" id="KW-1133">Transmembrane helix</keyword>
<evidence type="ECO:0000256" key="2">
    <source>
        <dbReference type="SAM" id="Phobius"/>
    </source>
</evidence>
<feature type="region of interest" description="Disordered" evidence="1">
    <location>
        <begin position="184"/>
        <end position="218"/>
    </location>
</feature>
<dbReference type="KEGG" id="amuc:Pan181_37790"/>
<reference evidence="4 5" key="1">
    <citation type="submission" date="2019-02" db="EMBL/GenBank/DDBJ databases">
        <title>Deep-cultivation of Planctomycetes and their phenomic and genomic characterization uncovers novel biology.</title>
        <authorList>
            <person name="Wiegand S."/>
            <person name="Jogler M."/>
            <person name="Boedeker C."/>
            <person name="Pinto D."/>
            <person name="Vollmers J."/>
            <person name="Rivas-Marin E."/>
            <person name="Kohn T."/>
            <person name="Peeters S.H."/>
            <person name="Heuer A."/>
            <person name="Rast P."/>
            <person name="Oberbeckmann S."/>
            <person name="Bunk B."/>
            <person name="Jeske O."/>
            <person name="Meyerdierks A."/>
            <person name="Storesund J.E."/>
            <person name="Kallscheuer N."/>
            <person name="Luecker S."/>
            <person name="Lage O.M."/>
            <person name="Pohl T."/>
            <person name="Merkel B.J."/>
            <person name="Hornburger P."/>
            <person name="Mueller R.-W."/>
            <person name="Bruemmer F."/>
            <person name="Labrenz M."/>
            <person name="Spormann A.M."/>
            <person name="Op den Camp H."/>
            <person name="Overmann J."/>
            <person name="Amann R."/>
            <person name="Jetten M.S.M."/>
            <person name="Mascher T."/>
            <person name="Medema M.H."/>
            <person name="Devos D.P."/>
            <person name="Kaster A.-K."/>
            <person name="Ovreas L."/>
            <person name="Rohde M."/>
            <person name="Galperin M.Y."/>
            <person name="Jogler C."/>
        </authorList>
    </citation>
    <scope>NUCLEOTIDE SEQUENCE [LARGE SCALE GENOMIC DNA]</scope>
    <source>
        <strain evidence="4 5">Pan181</strain>
    </source>
</reference>
<evidence type="ECO:0000256" key="1">
    <source>
        <dbReference type="SAM" id="MobiDB-lite"/>
    </source>
</evidence>
<dbReference type="OrthoDB" id="255848at2"/>
<name>A0A518AS61_9BACT</name>
<keyword evidence="5" id="KW-1185">Reference proteome</keyword>
<feature type="compositionally biased region" description="Low complexity" evidence="1">
    <location>
        <begin position="198"/>
        <end position="208"/>
    </location>
</feature>
<dbReference type="NCBIfam" id="TIGR02532">
    <property type="entry name" value="IV_pilin_GFxxxE"/>
    <property type="match status" value="1"/>
</dbReference>
<dbReference type="NCBIfam" id="TIGR04294">
    <property type="entry name" value="pre_pil_HX9DG"/>
    <property type="match status" value="1"/>
</dbReference>
<dbReference type="InterPro" id="IPR011453">
    <property type="entry name" value="DUF1559"/>
</dbReference>
<dbReference type="Pfam" id="PF07963">
    <property type="entry name" value="N_methyl"/>
    <property type="match status" value="1"/>
</dbReference>
<feature type="domain" description="DUF1559" evidence="3">
    <location>
        <begin position="36"/>
        <end position="345"/>
    </location>
</feature>
<accession>A0A518AS61</accession>
<dbReference type="Gene3D" id="3.30.700.10">
    <property type="entry name" value="Glycoprotein, Type 4 Pilin"/>
    <property type="match status" value="1"/>
</dbReference>
<sequence length="363" mass="39606">MDRRRGNDLRGFTLVELLVVIAIIGILVALLLPAVQSAREAARRIQCSNQVKQLALGCLLHMDTHGALPSGGWDYDWTGDPDRGYGESQPGGWPYSILAYIEQQSLRDLGKGLTGNSGQWQPMSIQLHQTPVGTFNCPSRRTPRLYTSLWLSVRQQNWLASISQTQGVAKSDYAANAGTSRYTDGQTYTSYTSSGGEPTIRPTTRCTPPTSPRDGNASDYLNCQRGVIHIASEIKPAQITDGTSNTYLIGEKFLDLNAYEGSGTDTAQLDFGDNQSLYVGFDWDTIRVAYRENVSAAAAANYQPTQDAAIGRHSPQYRFGSAHPGGFNVSMCDGSVQTIAYDVEPVIHANLAERFDGNPVEMP</sequence>
<evidence type="ECO:0000259" key="3">
    <source>
        <dbReference type="Pfam" id="PF07596"/>
    </source>
</evidence>
<evidence type="ECO:0000313" key="4">
    <source>
        <dbReference type="EMBL" id="QDU57561.1"/>
    </source>
</evidence>
<gene>
    <name evidence="4" type="ORF">Pan181_37790</name>
</gene>
<evidence type="ECO:0000313" key="5">
    <source>
        <dbReference type="Proteomes" id="UP000315750"/>
    </source>
</evidence>
<keyword evidence="2" id="KW-0472">Membrane</keyword>
<dbReference type="PROSITE" id="PS00409">
    <property type="entry name" value="PROKAR_NTER_METHYL"/>
    <property type="match status" value="1"/>
</dbReference>
<dbReference type="SUPFAM" id="SSF54523">
    <property type="entry name" value="Pili subunits"/>
    <property type="match status" value="1"/>
</dbReference>
<dbReference type="PANTHER" id="PTHR30093:SF2">
    <property type="entry name" value="TYPE II SECRETION SYSTEM PROTEIN H"/>
    <property type="match status" value="1"/>
</dbReference>
<proteinExistence type="predicted"/>
<dbReference type="EMBL" id="CP036278">
    <property type="protein sequence ID" value="QDU57561.1"/>
    <property type="molecule type" value="Genomic_DNA"/>
</dbReference>
<dbReference type="Pfam" id="PF07596">
    <property type="entry name" value="SBP_bac_10"/>
    <property type="match status" value="1"/>
</dbReference>